<reference evidence="8 9" key="1">
    <citation type="submission" date="2019-06" db="EMBL/GenBank/DDBJ databases">
        <title>Whole genome shotgun sequence of Cellulomonas gelida NBRC 3748.</title>
        <authorList>
            <person name="Hosoyama A."/>
            <person name="Uohara A."/>
            <person name="Ohji S."/>
            <person name="Ichikawa N."/>
        </authorList>
    </citation>
    <scope>NUCLEOTIDE SEQUENCE [LARGE SCALE GENOMIC DNA]</scope>
    <source>
        <strain evidence="8 9">NBRC 3748</strain>
    </source>
</reference>
<keyword evidence="6" id="KW-0472">Membrane</keyword>
<evidence type="ECO:0000256" key="5">
    <source>
        <dbReference type="SAM" id="MobiDB-lite"/>
    </source>
</evidence>
<keyword evidence="3" id="KW-0732">Signal</keyword>
<feature type="region of interest" description="Disordered" evidence="5">
    <location>
        <begin position="484"/>
        <end position="531"/>
    </location>
</feature>
<dbReference type="PANTHER" id="PTHR34819:SF3">
    <property type="entry name" value="CELL SURFACE PROTEIN"/>
    <property type="match status" value="1"/>
</dbReference>
<dbReference type="PANTHER" id="PTHR34819">
    <property type="entry name" value="LARGE CYSTEINE-RICH PERIPLASMIC PROTEIN OMCB"/>
    <property type="match status" value="1"/>
</dbReference>
<feature type="compositionally biased region" description="Gly residues" evidence="5">
    <location>
        <begin position="2698"/>
        <end position="2709"/>
    </location>
</feature>
<dbReference type="OrthoDB" id="158862at2"/>
<dbReference type="InterPro" id="IPR019931">
    <property type="entry name" value="LPXTG_anchor"/>
</dbReference>
<feature type="region of interest" description="Disordered" evidence="5">
    <location>
        <begin position="2688"/>
        <end position="2721"/>
    </location>
</feature>
<name>A0A4Y3KMM0_9CELL</name>
<feature type="compositionally biased region" description="Low complexity" evidence="5">
    <location>
        <begin position="98"/>
        <end position="112"/>
    </location>
</feature>
<dbReference type="PROSITE" id="PS50847">
    <property type="entry name" value="GRAM_POS_ANCHORING"/>
    <property type="match status" value="1"/>
</dbReference>
<evidence type="ECO:0000256" key="2">
    <source>
        <dbReference type="ARBA" id="ARBA00022525"/>
    </source>
</evidence>
<evidence type="ECO:0000313" key="8">
    <source>
        <dbReference type="EMBL" id="GEA84634.1"/>
    </source>
</evidence>
<dbReference type="EMBL" id="BJLQ01000017">
    <property type="protein sequence ID" value="GEA84634.1"/>
    <property type="molecule type" value="Genomic_DNA"/>
</dbReference>
<keyword evidence="6" id="KW-1133">Transmembrane helix</keyword>
<feature type="compositionally biased region" description="Polar residues" evidence="5">
    <location>
        <begin position="488"/>
        <end position="512"/>
    </location>
</feature>
<dbReference type="InterPro" id="IPR051172">
    <property type="entry name" value="Chlamydia_OmcB"/>
</dbReference>
<dbReference type="Gene3D" id="2.60.40.10">
    <property type="entry name" value="Immunoglobulins"/>
    <property type="match status" value="1"/>
</dbReference>
<gene>
    <name evidence="8" type="ORF">CGE01nite_18850</name>
</gene>
<accession>A0A4Y3KMM0</accession>
<keyword evidence="4" id="KW-0572">Peptidoglycan-anchor</keyword>
<dbReference type="NCBIfam" id="TIGR01451">
    <property type="entry name" value="B_ant_repeat"/>
    <property type="match status" value="8"/>
</dbReference>
<keyword evidence="1" id="KW-0134">Cell wall</keyword>
<evidence type="ECO:0000256" key="4">
    <source>
        <dbReference type="ARBA" id="ARBA00023088"/>
    </source>
</evidence>
<feature type="compositionally biased region" description="Polar residues" evidence="5">
    <location>
        <begin position="521"/>
        <end position="531"/>
    </location>
</feature>
<dbReference type="InterPro" id="IPR047589">
    <property type="entry name" value="DUF11_rpt"/>
</dbReference>
<dbReference type="RefSeq" id="WP_141370509.1">
    <property type="nucleotide sequence ID" value="NZ_BJLQ01000017.1"/>
</dbReference>
<dbReference type="Gene3D" id="2.60.40.740">
    <property type="match status" value="4"/>
</dbReference>
<dbReference type="Proteomes" id="UP000320461">
    <property type="component" value="Unassembled WGS sequence"/>
</dbReference>
<dbReference type="Pfam" id="PF01345">
    <property type="entry name" value="DUF11"/>
    <property type="match status" value="13"/>
</dbReference>
<feature type="domain" description="Gram-positive cocci surface proteins LPxTG" evidence="7">
    <location>
        <begin position="3107"/>
        <end position="3138"/>
    </location>
</feature>
<evidence type="ECO:0000256" key="6">
    <source>
        <dbReference type="SAM" id="Phobius"/>
    </source>
</evidence>
<feature type="region of interest" description="Disordered" evidence="5">
    <location>
        <begin position="98"/>
        <end position="119"/>
    </location>
</feature>
<protein>
    <recommendedName>
        <fullName evidence="7">Gram-positive cocci surface proteins LPxTG domain-containing protein</fullName>
    </recommendedName>
</protein>
<keyword evidence="2" id="KW-0964">Secreted</keyword>
<dbReference type="GO" id="GO:0005975">
    <property type="term" value="P:carbohydrate metabolic process"/>
    <property type="evidence" value="ECO:0007669"/>
    <property type="project" value="UniProtKB-ARBA"/>
</dbReference>
<sequence length="3138" mass="311102">MRHRTPSRGIAALLSLALVLGLGAVATVASGVVTAAPAQAATGTLSLGHGATPASVLAGEDATIALRAEHTGAAADIAYNLTFVATLPPGATYVAGSATPASGPGAPGEPTAQQVVPNPADPSSSYWVLVWSNVTDLPAGGVASLGFDLDLDEARFPAGSTVVVPSRVLGSADERIVPKVTVATSGVTHVADASASDTAQTRVSPLEITKSEPSSESELLRGLEDQQTEYTLTVRVAPSGPVSDVVVRDVLPAALHFLGCESVSAPGGCATFTGQSVQSDASGAHTVVGWAFPSLAAGSTTTIRYRAAAGYTELNPGTSQFDGPSLRQQPTGTAATNTVDVTGTYQGAVASAGDRAASASAEHTVQVLDVALAKSADASSFTGGNSTRFTLDVRVGQYTDASTIVVTDTLPDGMCAYLPIGFSVPAGWPADCTALPRRAVVGATLTSAVMHADGTTTLTFQVPDVAANATAQVRYDAFMRSTHADGSPTATGETFTNSASLTATTTPVSGSPETGAEPVENGSSASVSSKGPTLVKQVWPNASRSAIAGAASCPAVTSPLWSTSAQPVVRLGDLVCFQITLEAATGVALRDVSLRDFVPVGTEFVDARVAATSSAFTITQTPGQPAWTIGDTIGSARYLPAAGSATFQVVARVTDTQPSGKDILGNLAKMRWRDADNRVAAQRTQVDFAVAPAAPLTLAKTVTAESGTSANQRTYEGEVVTYRLSVAHAGTAADASDHPVDSVELWDALPTGFTCADVVTAGVTCAAGATTSTTGRSVLRVTLSGTALGADSLLTAGETVTYDVQVRVPSPLSISSSHTNNASIVAYTVPTTDGRAGATSAVYQPSGSLADPTAPNAPAANASASVFLPGSVVGKTIDSTSVTEAGNNAATQATVGETVTYTYSATVPAKTTVFRGALTDTLPTGGRLTGLTVVSSSVPGATVSTYSSGSGGTCAPLAGVACLDTTTGALSLPPVYTNPSTTAWTVSVTVTARVANAAGNTHGSTLTNTAELRSRNTAAATTDVLRGTASAAATVVLPTVSVTKSPLNGSGAPVDPLPVGTGQTITYRLTAAQTATNRPPAHDTVVVDCLPVGMTPVTPLPAGLTSAAGTGSPCATNRTQITWAVGDVLSSGSTSIEYQAVIPIDAGGSASLVNTATVTASTLADGANDATAERVLSATDTGTVQLASPTGTKTSDVSWAVPGQDVTWTLVARLPANANYYDAAVIDVLPAGLTPDLASATITCTGGDTTWQTTCAGTPITGSSGSSTRLVWPLGDLAAIATERTITIELASTVDPAGALAAGSSAPNAFGVGWFQTDATRTVTSTTSFDRAPTLGTASVAIREPLVTVAKSVDDATVEPGQTFTYTVTASGSTATSRAVTAHAVTVVDTVPQGVVPLTASNVPAVDGDTVGGGTWDASARTVTWTAPTLASGASVTYTFPARLAPADSLTGAALTNSARATSWSSLATDGRTYGPTVAATAGVTPQFPRVNATKSQTTANPVVVDQEVSYAVTLTNAGTAPAESVEVTDTLPTGWQYVADSATIQVGAGTAVDLDDPTGTSTLVWSNVLPTGTRLAASGTATLRYRATPTSAAASSSGSAVAHTNTVAVTHVTDAVGGDSYDDGDGTYLGTGGSATARLHAADLSVTKTASTWVAGTSTNTWTVTVRNNGPDPAVGVVVHDAMGPLPTGVTFVSIAGTGATCVAAPGSTATSPAQDCTLSAPLASGASVTLTVTTSVTSGVASGTTASNTATVTAATYDPDPSNDSATSTATVTTVADLELVKTGPSSVDAGALATWVVTVTNRGPSVSRASLATPIVVSDALPAGVSVTSVVPSGASCTAPSGGTLTCTRTSDLASGASFSVEVTGRVSASLVAADGPLVNQAEVTPVTGQGADTYDDEDSTSTAITHAESLTITKTIVGDLVAGSTGTYAITVSNAGPSVARGVVVTDDLPTGLTYAGGVDSDDDWTCTGTTSVTCELGDVLGVGAAAASTFTFDVSIASGRTGAILNEAVVGSDWLDDQDTDDVSTGATVHADLGLAKTHPDPTVSAGTGTTFTLTVTNHGPSDAPGPIVVTDDVPAGLPLDGAPTPDGGTCTVGTTKPSGAQPVTCTLTGGLAKNGTWEIEIPVLVPATAAAATITNTATVAGPPTLDEGADTHSNTASDDVVIVREADLSITKTASAATVVAGDATGVTYTLVVENAGPSVAAATTVVDTLPAGLAPVSGSWADGTCTITGQEVRCVLGDLLESDGPVTISVVARVRSGVADGVTITNTATASSTTPDVDGSGPTTDSDDATITVDTEATLSIVKTAEAATVRAGETAAFGLVVTNDGPSDVLGPVTVTDTLPAGLTFDSSSTTGSPAWVCDDDDQEVTCTLGDGTVGLAAHADAPTLRIVAVVSAAADPGTVTNSAIASSPLSGDSDPDTADVEITTSADLGLTKTHTGTAVAGEPFAWTLTVTNGGPSDSRATAADPIVVRDTLPVGVVLDDSDPITGGGFTCVAGTPVAVGTATHEVVECTRPTTLAALATASVTVPVLLDADLDGTVTNRAVVTPGLTGQPADATLDDVATDDVTVTGVADLGLVKELVTDPADVVAGQTITWRVAVTNHGPSTSRADATAPIVVVDELPADVRDATASGPGWACTTDDGTVTCERDSDLPVGPAPDLTVTATVRSSATGDLVNVATVQPGRTPQAAPGGGGGGAGGTGSEPDTDDATVTPGASADLALVKSVVTAPVAGATGVYRLQVTNLGPSDARDVVVTDTLPTGLTFGRLLDSSSGAWQCSGTTLVECELDGPLPSGALVHLDLEVVADASLTGDVVNTATVTSSTPDPSPADNTDSVSAELGTHADLSVVKTHSGEGRVGGTLTYHLAVSNAGPSAAADVTVLDQVPASLRVTGVRADDSVWRCVVGDLAADGTPVLCTTDSLAPGVTAPTIDIDVLVGAAAFPGVVNVVEVHSSTPGADGISLATDDDALELAALVDLRLTKTFDGDVLQVGSSGTYVLTVTNAGPTPDPGPVTVTDVLPAGLTFDTARGAACAADGQKVTCTLDGLDVGESLDIRLSVLVSSAAVGTVTNTASVTSAADDSDPENNTGSVTVPVHAKPLAVTGTEAGLLALLAVLLLLGGGAAVVLARRR</sequence>
<evidence type="ECO:0000313" key="9">
    <source>
        <dbReference type="Proteomes" id="UP000320461"/>
    </source>
</evidence>
<organism evidence="8 9">
    <name type="scientific">Cellulomonas gelida</name>
    <dbReference type="NCBI Taxonomy" id="1712"/>
    <lineage>
        <taxon>Bacteria</taxon>
        <taxon>Bacillati</taxon>
        <taxon>Actinomycetota</taxon>
        <taxon>Actinomycetes</taxon>
        <taxon>Micrococcales</taxon>
        <taxon>Cellulomonadaceae</taxon>
        <taxon>Cellulomonas</taxon>
    </lineage>
</organism>
<keyword evidence="9" id="KW-1185">Reference proteome</keyword>
<dbReference type="InterPro" id="IPR001434">
    <property type="entry name" value="OmcB-like_DUF11"/>
</dbReference>
<evidence type="ECO:0000256" key="1">
    <source>
        <dbReference type="ARBA" id="ARBA00022512"/>
    </source>
</evidence>
<dbReference type="InterPro" id="IPR013783">
    <property type="entry name" value="Ig-like_fold"/>
</dbReference>
<proteinExistence type="predicted"/>
<evidence type="ECO:0000259" key="7">
    <source>
        <dbReference type="PROSITE" id="PS50847"/>
    </source>
</evidence>
<feature type="transmembrane region" description="Helical" evidence="6">
    <location>
        <begin position="3114"/>
        <end position="3135"/>
    </location>
</feature>
<keyword evidence="6" id="KW-0812">Transmembrane</keyword>
<evidence type="ECO:0000256" key="3">
    <source>
        <dbReference type="ARBA" id="ARBA00022729"/>
    </source>
</evidence>
<comment type="caution">
    <text evidence="8">The sequence shown here is derived from an EMBL/GenBank/DDBJ whole genome shotgun (WGS) entry which is preliminary data.</text>
</comment>